<gene>
    <name evidence="1" type="ORF">FJ693_14785</name>
</gene>
<name>A0A552WN22_9MICO</name>
<evidence type="ECO:0000313" key="1">
    <source>
        <dbReference type="EMBL" id="TRW44140.1"/>
    </source>
</evidence>
<dbReference type="EMBL" id="VJXR01000053">
    <property type="protein sequence ID" value="TRW44140.1"/>
    <property type="molecule type" value="Genomic_DNA"/>
</dbReference>
<comment type="caution">
    <text evidence="1">The sequence shown here is derived from an EMBL/GenBank/DDBJ whole genome shotgun (WGS) entry which is preliminary data.</text>
</comment>
<evidence type="ECO:0000313" key="2">
    <source>
        <dbReference type="Proteomes" id="UP000318693"/>
    </source>
</evidence>
<proteinExistence type="predicted"/>
<protein>
    <submittedName>
        <fullName evidence="1">Uncharacterized protein</fullName>
    </submittedName>
</protein>
<reference evidence="1 2" key="1">
    <citation type="submission" date="2019-07" db="EMBL/GenBank/DDBJ databases">
        <title>Georgenia wutianyii sp. nov. and Georgenia *** sp. nov. isolated from plateau pika (Ochotona curzoniae) in the Qinghai-Tibet plateau of China.</title>
        <authorList>
            <person name="Tian Z."/>
        </authorList>
    </citation>
    <scope>NUCLEOTIDE SEQUENCE [LARGE SCALE GENOMIC DNA]</scope>
    <source>
        <strain evidence="1 2">Z446</strain>
    </source>
</reference>
<dbReference type="Proteomes" id="UP000318693">
    <property type="component" value="Unassembled WGS sequence"/>
</dbReference>
<accession>A0A552WN22</accession>
<sequence length="169" mass="19255">MARTRSFASALASADVALRTRLVTTDDLLSELGHLRGTRGVRMAEMVVERADARSESVGESLSRARMHELGLTIPELQHDFFDADGFVGRSDFWWKRLRILGEFDGKAKYRRDGYAGDVDPGEIVWNEKRREERLRPLVARVVRWGWADAWAADRFRVIMARAGIRAHG</sequence>
<keyword evidence="2" id="KW-1185">Reference proteome</keyword>
<dbReference type="AlphaFoldDB" id="A0A552WN22"/>
<organism evidence="1 2">
    <name type="scientific">Georgenia yuyongxinii</name>
    <dbReference type="NCBI Taxonomy" id="2589797"/>
    <lineage>
        <taxon>Bacteria</taxon>
        <taxon>Bacillati</taxon>
        <taxon>Actinomycetota</taxon>
        <taxon>Actinomycetes</taxon>
        <taxon>Micrococcales</taxon>
        <taxon>Bogoriellaceae</taxon>
        <taxon>Georgenia</taxon>
    </lineage>
</organism>
<dbReference type="RefSeq" id="WP_143419244.1">
    <property type="nucleotide sequence ID" value="NZ_VJXR01000053.1"/>
</dbReference>